<name>A0ACC2CD73_DIPCM</name>
<accession>A0ACC2CD73</accession>
<comment type="caution">
    <text evidence="1">The sequence shown here is derived from an EMBL/GenBank/DDBJ whole genome shotgun (WGS) entry which is preliminary data.</text>
</comment>
<evidence type="ECO:0000313" key="1">
    <source>
        <dbReference type="EMBL" id="KAJ7539998.1"/>
    </source>
</evidence>
<organism evidence="1 2">
    <name type="scientific">Diphasiastrum complanatum</name>
    <name type="common">Issler's clubmoss</name>
    <name type="synonym">Lycopodium complanatum</name>
    <dbReference type="NCBI Taxonomy" id="34168"/>
    <lineage>
        <taxon>Eukaryota</taxon>
        <taxon>Viridiplantae</taxon>
        <taxon>Streptophyta</taxon>
        <taxon>Embryophyta</taxon>
        <taxon>Tracheophyta</taxon>
        <taxon>Lycopodiopsida</taxon>
        <taxon>Lycopodiales</taxon>
        <taxon>Lycopodiaceae</taxon>
        <taxon>Lycopodioideae</taxon>
        <taxon>Diphasiastrum</taxon>
    </lineage>
</organism>
<reference evidence="2" key="1">
    <citation type="journal article" date="2024" name="Proc. Natl. Acad. Sci. U.S.A.">
        <title>Extraordinary preservation of gene collinearity over three hundred million years revealed in homosporous lycophytes.</title>
        <authorList>
            <person name="Li C."/>
            <person name="Wickell D."/>
            <person name="Kuo L.Y."/>
            <person name="Chen X."/>
            <person name="Nie B."/>
            <person name="Liao X."/>
            <person name="Peng D."/>
            <person name="Ji J."/>
            <person name="Jenkins J."/>
            <person name="Williams M."/>
            <person name="Shu S."/>
            <person name="Plott C."/>
            <person name="Barry K."/>
            <person name="Rajasekar S."/>
            <person name="Grimwood J."/>
            <person name="Han X."/>
            <person name="Sun S."/>
            <person name="Hou Z."/>
            <person name="He W."/>
            <person name="Dai G."/>
            <person name="Sun C."/>
            <person name="Schmutz J."/>
            <person name="Leebens-Mack J.H."/>
            <person name="Li F.W."/>
            <person name="Wang L."/>
        </authorList>
    </citation>
    <scope>NUCLEOTIDE SEQUENCE [LARGE SCALE GENOMIC DNA]</scope>
    <source>
        <strain evidence="2">cv. PW_Plant_1</strain>
    </source>
</reference>
<gene>
    <name evidence="1" type="ORF">O6H91_11G117800</name>
</gene>
<dbReference type="EMBL" id="CM055102">
    <property type="protein sequence ID" value="KAJ7539998.1"/>
    <property type="molecule type" value="Genomic_DNA"/>
</dbReference>
<protein>
    <submittedName>
        <fullName evidence="1">Uncharacterized protein</fullName>
    </submittedName>
</protein>
<dbReference type="Proteomes" id="UP001162992">
    <property type="component" value="Chromosome 11"/>
</dbReference>
<proteinExistence type="predicted"/>
<evidence type="ECO:0000313" key="2">
    <source>
        <dbReference type="Proteomes" id="UP001162992"/>
    </source>
</evidence>
<keyword evidence="2" id="KW-1185">Reference proteome</keyword>
<sequence length="179" mass="19884">MSSLLQNTEGTEHANSESHSLQDETAGYDVPSGNESKSLITFAHKRDEMDNLADKFDEREAILEHATISASDAVMDSQRKSEATSLASSSSIKRSFERKRLVIVPQRSSWPDYIDADCKDFASSVDEQPRTSVSDEYEVVPLAVPSSPMLCNKTDDFDKKIQTQLKLASVKLSYIAVEM</sequence>